<dbReference type="InterPro" id="IPR008972">
    <property type="entry name" value="Cupredoxin"/>
</dbReference>
<evidence type="ECO:0000256" key="2">
    <source>
        <dbReference type="SAM" id="SignalP"/>
    </source>
</evidence>
<name>A0ABS2CJJ6_9MICO</name>
<proteinExistence type="predicted"/>
<dbReference type="InterPro" id="IPR013783">
    <property type="entry name" value="Ig-like_fold"/>
</dbReference>
<organism evidence="4 5">
    <name type="scientific">Phycicoccus sonneratiae</name>
    <dbReference type="NCBI Taxonomy" id="2807628"/>
    <lineage>
        <taxon>Bacteria</taxon>
        <taxon>Bacillati</taxon>
        <taxon>Actinomycetota</taxon>
        <taxon>Actinomycetes</taxon>
        <taxon>Micrococcales</taxon>
        <taxon>Intrasporangiaceae</taxon>
        <taxon>Phycicoccus</taxon>
    </lineage>
</organism>
<gene>
    <name evidence="4" type="ORF">JQN70_06430</name>
</gene>
<sequence>MTKHVRTAVLTTLAGGALTVLGLLLGPAGSASADTVDIHLDATQGTTTLPAKGGTTTSVPVWGFCRRADAGTACGGVDAPGGPVLSVTAGDEVTITLHNTLGEATSLQLGGQAIVPDTVGAPGGGTTSYTFTAGRPGTYLYEAGLTPNHQHQVAMGLYGALVVHPATAGQAYDASTTYDAEGVLVLGEIDPLLNGSSNPAAFDMRTYAPRWTLVNGKVHPAAAHVAASSGDDVLLRWVNAGTSYRSMAVLGADQRVVGLDGNRLANGAADLSRRLVADTVGPGQTEDVIVGAPTTTTDRRLAVYDASLSLHNTNAAGAGGMLTFIDVAGAGSPTDDSGPATTGVTWDKDAGTVTATVSDAATGGAAVTEAELRLDSIGATPVAMTGTFGTPSVEVTGPADIVSGQHVLYVRGRDANGAWGPWSSVLVVGNDVVGPTTTGVSLTPDRSNGSAPVVIGATGDDSASGNGAITGGRWSLDAPDAATTAMTLETDGPVASLTGTIPAATVAALPEGQHTVLVATQDESGNWGPTTESILVVDRTGPTTSDVSVDPSPNNGTLPVNASSSAVRVTATVGDPASGTSGGPFGTAQSPVTKAEAFVDTAAAGAAGTGVPVESSDGAFTTPTEAVYLDIPLATVRLMSEGSHTIWVRGRDAAGNWGTAVSVQLVIDKTAPTLGALALTPNPTAGALQATLSGTVGTDPSGPVSVEYFVGTDPGVGRGTAVVPSATGTFSAGVDTRTLPEGANRVVVRARDAAGNVRTATATLTVTRPLWFSTLGALNPTGVTGTARTTDVYRWSGTAASRGYALNAAPYNVPAAGNVDGFARGTGSQLYVSFSNTVTVPGLGQVQPRDVIRWTGTAWAKFLDGSDRGLGTATTNVDAFSVVGNAVYFSLADATRPTGVVGFPSSSAIYRWAGGTANTYTMAIAAAASGIPAAANVDGFVWLGANDWAFSLAATTTNLPGLANVADEDVVRRTNGTWSTYFDGSTHGLGAANGDVDAFSLP</sequence>
<dbReference type="RefSeq" id="WP_204130493.1">
    <property type="nucleotide sequence ID" value="NZ_JAFDVD010000007.1"/>
</dbReference>
<evidence type="ECO:0000259" key="3">
    <source>
        <dbReference type="Pfam" id="PF07732"/>
    </source>
</evidence>
<evidence type="ECO:0000313" key="5">
    <source>
        <dbReference type="Proteomes" id="UP001430172"/>
    </source>
</evidence>
<dbReference type="Pfam" id="PF07732">
    <property type="entry name" value="Cu-oxidase_3"/>
    <property type="match status" value="1"/>
</dbReference>
<dbReference type="Proteomes" id="UP001430172">
    <property type="component" value="Unassembled WGS sequence"/>
</dbReference>
<dbReference type="InterPro" id="IPR045087">
    <property type="entry name" value="Cu-oxidase_fam"/>
</dbReference>
<feature type="signal peptide" evidence="2">
    <location>
        <begin position="1"/>
        <end position="33"/>
    </location>
</feature>
<keyword evidence="5" id="KW-1185">Reference proteome</keyword>
<keyword evidence="2" id="KW-0732">Signal</keyword>
<dbReference type="SUPFAM" id="SSF49503">
    <property type="entry name" value="Cupredoxins"/>
    <property type="match status" value="2"/>
</dbReference>
<dbReference type="Gene3D" id="2.60.40.420">
    <property type="entry name" value="Cupredoxins - blue copper proteins"/>
    <property type="match status" value="1"/>
</dbReference>
<feature type="chain" id="PRO_5046819369" evidence="2">
    <location>
        <begin position="34"/>
        <end position="1002"/>
    </location>
</feature>
<accession>A0ABS2CJJ6</accession>
<feature type="region of interest" description="Disordered" evidence="1">
    <location>
        <begin position="542"/>
        <end position="561"/>
    </location>
</feature>
<reference evidence="4" key="1">
    <citation type="submission" date="2021-02" db="EMBL/GenBank/DDBJ databases">
        <title>Phycicoccus sp. MQZ13P-5T, whole genome shotgun sequence.</title>
        <authorList>
            <person name="Tuo L."/>
        </authorList>
    </citation>
    <scope>NUCLEOTIDE SEQUENCE</scope>
    <source>
        <strain evidence="4">MQZ13P-5</strain>
    </source>
</reference>
<dbReference type="PANTHER" id="PTHR11709">
    <property type="entry name" value="MULTI-COPPER OXIDASE"/>
    <property type="match status" value="1"/>
</dbReference>
<feature type="domain" description="Plastocyanin-like" evidence="3">
    <location>
        <begin position="82"/>
        <end position="166"/>
    </location>
</feature>
<dbReference type="InterPro" id="IPR011707">
    <property type="entry name" value="Cu-oxidase-like_N"/>
</dbReference>
<dbReference type="EMBL" id="JAFDVD010000007">
    <property type="protein sequence ID" value="MBM6400013.1"/>
    <property type="molecule type" value="Genomic_DNA"/>
</dbReference>
<evidence type="ECO:0000256" key="1">
    <source>
        <dbReference type="SAM" id="MobiDB-lite"/>
    </source>
</evidence>
<evidence type="ECO:0000313" key="4">
    <source>
        <dbReference type="EMBL" id="MBM6400013.1"/>
    </source>
</evidence>
<protein>
    <submittedName>
        <fullName evidence="4">Multicopper oxidase domain-containing protein</fullName>
    </submittedName>
</protein>
<dbReference type="Gene3D" id="2.60.40.10">
    <property type="entry name" value="Immunoglobulins"/>
    <property type="match status" value="1"/>
</dbReference>
<comment type="caution">
    <text evidence="4">The sequence shown here is derived from an EMBL/GenBank/DDBJ whole genome shotgun (WGS) entry which is preliminary data.</text>
</comment>